<dbReference type="Proteomes" id="UP000199777">
    <property type="component" value="Unassembled WGS sequence"/>
</dbReference>
<keyword evidence="2" id="KW-1185">Reference proteome</keyword>
<proteinExistence type="predicted"/>
<protein>
    <recommendedName>
        <fullName evidence="3">HEAT repeat-containing protein</fullName>
    </recommendedName>
</protein>
<gene>
    <name evidence="1" type="ORF">SAMN05421758_108125</name>
</gene>
<evidence type="ECO:0000313" key="2">
    <source>
        <dbReference type="Proteomes" id="UP000199777"/>
    </source>
</evidence>
<dbReference type="EMBL" id="FTOK01000008">
    <property type="protein sequence ID" value="SIS89146.1"/>
    <property type="molecule type" value="Genomic_DNA"/>
</dbReference>
<dbReference type="RefSeq" id="WP_076572211.1">
    <property type="nucleotide sequence ID" value="NZ_FTOK01000008.1"/>
</dbReference>
<dbReference type="Gene3D" id="1.25.10.10">
    <property type="entry name" value="Leucine-rich Repeat Variant"/>
    <property type="match status" value="1"/>
</dbReference>
<dbReference type="InterPro" id="IPR011989">
    <property type="entry name" value="ARM-like"/>
</dbReference>
<comment type="caution">
    <text evidence="1">The sequence shown here is derived from an EMBL/GenBank/DDBJ whole genome shotgun (WGS) entry which is preliminary data.</text>
</comment>
<reference evidence="1 2" key="1">
    <citation type="submission" date="2017-01" db="EMBL/GenBank/DDBJ databases">
        <authorList>
            <person name="Varghese N."/>
            <person name="Submissions S."/>
        </authorList>
    </citation>
    <scope>NUCLEOTIDE SEQUENCE [LARGE SCALE GENOMIC DNA]</scope>
    <source>
        <strain evidence="1 2">DSM 22782</strain>
    </source>
</reference>
<sequence>MDNRIEQLFEEWRNGSGEAHRALLEEMETEVSWSYEVWDRLVGFLDDEDARLRSEAAQFLSYLAVSDPEYRIMRDFQNVWQVTKDEDLTAARRALQSVWRIALGGARQKNLVTGSMIERFYTAAGEKNSTLLREDILRGLAALYKRDNDPYIDEQARGLIDNVDDPEEAKTYYNIWKQ</sequence>
<evidence type="ECO:0000313" key="1">
    <source>
        <dbReference type="EMBL" id="SIS89146.1"/>
    </source>
</evidence>
<organism evidence="1 2">
    <name type="scientific">Salimicrobium salexigens</name>
    <dbReference type="NCBI Taxonomy" id="908941"/>
    <lineage>
        <taxon>Bacteria</taxon>
        <taxon>Bacillati</taxon>
        <taxon>Bacillota</taxon>
        <taxon>Bacilli</taxon>
        <taxon>Bacillales</taxon>
        <taxon>Bacillaceae</taxon>
        <taxon>Salimicrobium</taxon>
    </lineage>
</organism>
<dbReference type="SUPFAM" id="SSF48371">
    <property type="entry name" value="ARM repeat"/>
    <property type="match status" value="1"/>
</dbReference>
<evidence type="ECO:0008006" key="3">
    <source>
        <dbReference type="Google" id="ProtNLM"/>
    </source>
</evidence>
<accession>A0ABY1KZP5</accession>
<dbReference type="InterPro" id="IPR016024">
    <property type="entry name" value="ARM-type_fold"/>
</dbReference>
<name>A0ABY1KZP5_9BACI</name>